<dbReference type="EnsemblPlants" id="OPUNC10G10240.1">
    <property type="protein sequence ID" value="OPUNC10G10240.1"/>
    <property type="gene ID" value="OPUNC10G10240"/>
</dbReference>
<reference evidence="2" key="2">
    <citation type="submission" date="2018-05" db="EMBL/GenBank/DDBJ databases">
        <title>OpunRS2 (Oryza punctata Reference Sequence Version 2).</title>
        <authorList>
            <person name="Zhang J."/>
            <person name="Kudrna D."/>
            <person name="Lee S."/>
            <person name="Talag J."/>
            <person name="Welchert J."/>
            <person name="Wing R.A."/>
        </authorList>
    </citation>
    <scope>NUCLEOTIDE SEQUENCE [LARGE SCALE GENOMIC DNA]</scope>
</reference>
<feature type="compositionally biased region" description="Polar residues" evidence="1">
    <location>
        <begin position="187"/>
        <end position="198"/>
    </location>
</feature>
<proteinExistence type="predicted"/>
<name>A0A0E0M887_ORYPU</name>
<keyword evidence="3" id="KW-1185">Reference proteome</keyword>
<accession>A0A0E0M887</accession>
<dbReference type="AlphaFoldDB" id="A0A0E0M887"/>
<feature type="region of interest" description="Disordered" evidence="1">
    <location>
        <begin position="1"/>
        <end position="272"/>
    </location>
</feature>
<dbReference type="Proteomes" id="UP000026962">
    <property type="component" value="Chromosome 10"/>
</dbReference>
<organism evidence="2">
    <name type="scientific">Oryza punctata</name>
    <name type="common">Red rice</name>
    <dbReference type="NCBI Taxonomy" id="4537"/>
    <lineage>
        <taxon>Eukaryota</taxon>
        <taxon>Viridiplantae</taxon>
        <taxon>Streptophyta</taxon>
        <taxon>Embryophyta</taxon>
        <taxon>Tracheophyta</taxon>
        <taxon>Spermatophyta</taxon>
        <taxon>Magnoliopsida</taxon>
        <taxon>Liliopsida</taxon>
        <taxon>Poales</taxon>
        <taxon>Poaceae</taxon>
        <taxon>BOP clade</taxon>
        <taxon>Oryzoideae</taxon>
        <taxon>Oryzeae</taxon>
        <taxon>Oryzinae</taxon>
        <taxon>Oryza</taxon>
    </lineage>
</organism>
<feature type="compositionally biased region" description="Gly residues" evidence="1">
    <location>
        <begin position="233"/>
        <end position="242"/>
    </location>
</feature>
<dbReference type="Gramene" id="OPUNC10G10240.1">
    <property type="protein sequence ID" value="OPUNC10G10240.1"/>
    <property type="gene ID" value="OPUNC10G10240"/>
</dbReference>
<evidence type="ECO:0000313" key="2">
    <source>
        <dbReference type="EnsemblPlants" id="OPUNC10G10240.1"/>
    </source>
</evidence>
<sequence>MTSHKQSYLDRNQRQRQALGYPPTPSIRRNFLRQAGASVLPLAFPTTTTGSGQEGGKPKGGKTLGRQQGRHRLRRQAHLLRHQQKKPLPSRRLAASEQPRRSPPSRQAPGPCNGATRNHPADRLPWPDPTQRRWILPRAARFRQGGASRLQRKPSPTHRDAAPAYRRSAPSLAPAPNSPPLPPATSWRPSRSGWSQPGSGREAAAAATSGGSPRHRKRVVREAPPPPSLRPGGFAGGRSGGGEAEEEVGESRRRRARRPRAALGRTTREPAP</sequence>
<evidence type="ECO:0000313" key="3">
    <source>
        <dbReference type="Proteomes" id="UP000026962"/>
    </source>
</evidence>
<feature type="compositionally biased region" description="Low complexity" evidence="1">
    <location>
        <begin position="162"/>
        <end position="175"/>
    </location>
</feature>
<reference evidence="2" key="1">
    <citation type="submission" date="2015-04" db="UniProtKB">
        <authorList>
            <consortium name="EnsemblPlants"/>
        </authorList>
    </citation>
    <scope>IDENTIFICATION</scope>
</reference>
<evidence type="ECO:0000256" key="1">
    <source>
        <dbReference type="SAM" id="MobiDB-lite"/>
    </source>
</evidence>
<feature type="compositionally biased region" description="Basic residues" evidence="1">
    <location>
        <begin position="68"/>
        <end position="89"/>
    </location>
</feature>
<protein>
    <submittedName>
        <fullName evidence="2">Uncharacterized protein</fullName>
    </submittedName>
</protein>
<dbReference type="HOGENOM" id="CLU_1024449_0_0_1"/>